<keyword evidence="1" id="KW-0472">Membrane</keyword>
<feature type="transmembrane region" description="Helical" evidence="1">
    <location>
        <begin position="59"/>
        <end position="86"/>
    </location>
</feature>
<dbReference type="RefSeq" id="WP_157299396.1">
    <property type="nucleotide sequence ID" value="NZ_BAAAZB010000010.1"/>
</dbReference>
<evidence type="ECO:0000259" key="2">
    <source>
        <dbReference type="Pfam" id="PF02517"/>
    </source>
</evidence>
<keyword evidence="1" id="KW-0812">Transmembrane</keyword>
<evidence type="ECO:0000256" key="1">
    <source>
        <dbReference type="SAM" id="Phobius"/>
    </source>
</evidence>
<name>A0A6N8J9J0_9BACT</name>
<dbReference type="Pfam" id="PF02517">
    <property type="entry name" value="Rce1-like"/>
    <property type="match status" value="1"/>
</dbReference>
<dbReference type="GO" id="GO:0006508">
    <property type="term" value="P:proteolysis"/>
    <property type="evidence" value="ECO:0007669"/>
    <property type="project" value="UniProtKB-KW"/>
</dbReference>
<dbReference type="InterPro" id="IPR003675">
    <property type="entry name" value="Rce1/LyrA-like_dom"/>
</dbReference>
<comment type="caution">
    <text evidence="3">The sequence shown here is derived from an EMBL/GenBank/DDBJ whole genome shotgun (WGS) entry which is preliminary data.</text>
</comment>
<reference evidence="3 4" key="1">
    <citation type="submission" date="2019-12" db="EMBL/GenBank/DDBJ databases">
        <title>The draft genomic sequence of strain Chitinophaga oryziterrae JCM 16595.</title>
        <authorList>
            <person name="Zhang X."/>
        </authorList>
    </citation>
    <scope>NUCLEOTIDE SEQUENCE [LARGE SCALE GENOMIC DNA]</scope>
    <source>
        <strain evidence="3 4">JCM 16595</strain>
    </source>
</reference>
<feature type="domain" description="CAAX prenyl protease 2/Lysostaphin resistance protein A-like" evidence="2">
    <location>
        <begin position="156"/>
        <end position="242"/>
    </location>
</feature>
<dbReference type="GO" id="GO:0008237">
    <property type="term" value="F:metallopeptidase activity"/>
    <property type="evidence" value="ECO:0007669"/>
    <property type="project" value="UniProtKB-KW"/>
</dbReference>
<gene>
    <name evidence="3" type="ORF">GO495_09245</name>
</gene>
<sequence length="307" mass="34667">MAKSLKQYSPFLQLMILIGLFISFSILAVIFDSIITPIVSGYKVTDLRDADMSLPKVLIILKIFAVTEPIIVYMLPAMLFTMLISAKPIEWLQVDKSLKWQAVVLIVLIMLAILPMQGFLNEWNHTWNLSEVSRRMDERNRDMLKALTKASGFTSLLVNILLITTASTLTKAFFFQGVLQKLVIQLMPGFPWIGVIITSVIFGVSSFDGYLFISQFLLCLQLGIIVYLTGNLWFAVLGHFIAGVVTMVLLYLYQIGVLLQDPIQYSGIAWYSAVISFIITTALIWYLRKKWPKPVVIIEDVEVIGSN</sequence>
<accession>A0A6N8J9J0</accession>
<feature type="transmembrane region" description="Helical" evidence="1">
    <location>
        <begin position="150"/>
        <end position="170"/>
    </location>
</feature>
<dbReference type="Proteomes" id="UP000468388">
    <property type="component" value="Unassembled WGS sequence"/>
</dbReference>
<keyword evidence="1" id="KW-1133">Transmembrane helix</keyword>
<dbReference type="OrthoDB" id="1523022at2"/>
<dbReference type="AlphaFoldDB" id="A0A6N8J9J0"/>
<dbReference type="GO" id="GO:0080120">
    <property type="term" value="P:CAAX-box protein maturation"/>
    <property type="evidence" value="ECO:0007669"/>
    <property type="project" value="UniProtKB-ARBA"/>
</dbReference>
<organism evidence="3 4">
    <name type="scientific">Chitinophaga oryziterrae</name>
    <dbReference type="NCBI Taxonomy" id="1031224"/>
    <lineage>
        <taxon>Bacteria</taxon>
        <taxon>Pseudomonadati</taxon>
        <taxon>Bacteroidota</taxon>
        <taxon>Chitinophagia</taxon>
        <taxon>Chitinophagales</taxon>
        <taxon>Chitinophagaceae</taxon>
        <taxon>Chitinophaga</taxon>
    </lineage>
</organism>
<keyword evidence="4" id="KW-1185">Reference proteome</keyword>
<keyword evidence="3" id="KW-0645">Protease</keyword>
<proteinExistence type="predicted"/>
<feature type="transmembrane region" description="Helical" evidence="1">
    <location>
        <begin position="182"/>
        <end position="204"/>
    </location>
</feature>
<feature type="transmembrane region" description="Helical" evidence="1">
    <location>
        <begin position="12"/>
        <end position="39"/>
    </location>
</feature>
<evidence type="ECO:0000313" key="3">
    <source>
        <dbReference type="EMBL" id="MVT40762.1"/>
    </source>
</evidence>
<keyword evidence="3" id="KW-0482">Metalloprotease</keyword>
<feature type="transmembrane region" description="Helical" evidence="1">
    <location>
        <begin position="268"/>
        <end position="287"/>
    </location>
</feature>
<dbReference type="EMBL" id="WRXO01000002">
    <property type="protein sequence ID" value="MVT40762.1"/>
    <property type="molecule type" value="Genomic_DNA"/>
</dbReference>
<evidence type="ECO:0000313" key="4">
    <source>
        <dbReference type="Proteomes" id="UP000468388"/>
    </source>
</evidence>
<dbReference type="GO" id="GO:0004175">
    <property type="term" value="F:endopeptidase activity"/>
    <property type="evidence" value="ECO:0007669"/>
    <property type="project" value="UniProtKB-ARBA"/>
</dbReference>
<feature type="transmembrane region" description="Helical" evidence="1">
    <location>
        <begin position="98"/>
        <end position="120"/>
    </location>
</feature>
<keyword evidence="3" id="KW-0378">Hydrolase</keyword>
<feature type="transmembrane region" description="Helical" evidence="1">
    <location>
        <begin position="236"/>
        <end position="256"/>
    </location>
</feature>
<feature type="transmembrane region" description="Helical" evidence="1">
    <location>
        <begin position="210"/>
        <end position="229"/>
    </location>
</feature>
<protein>
    <submittedName>
        <fullName evidence="3">CPBP family intramembrane metalloprotease</fullName>
    </submittedName>
</protein>